<evidence type="ECO:0000256" key="4">
    <source>
        <dbReference type="ARBA" id="ARBA00022912"/>
    </source>
</evidence>
<dbReference type="EC" id="3.1.3.48" evidence="2"/>
<dbReference type="OrthoDB" id="6131921at2759"/>
<evidence type="ECO:0000259" key="6">
    <source>
        <dbReference type="PROSITE" id="PS50056"/>
    </source>
</evidence>
<dbReference type="PANTHER" id="PTHR19134:SF562">
    <property type="entry name" value="PROTEIN-TYROSINE-PHOSPHATASE"/>
    <property type="match status" value="1"/>
</dbReference>
<evidence type="ECO:0000256" key="2">
    <source>
        <dbReference type="ARBA" id="ARBA00013064"/>
    </source>
</evidence>
<reference evidence="8" key="1">
    <citation type="submission" date="2025-08" db="UniProtKB">
        <authorList>
            <consortium name="RefSeq"/>
        </authorList>
    </citation>
    <scope>IDENTIFICATION</scope>
    <source>
        <tissue evidence="8">Whole sample</tissue>
    </source>
</reference>
<dbReference type="InterPro" id="IPR029021">
    <property type="entry name" value="Prot-tyrosine_phosphatase-like"/>
</dbReference>
<keyword evidence="3" id="KW-0378">Hydrolase</keyword>
<evidence type="ECO:0000313" key="8">
    <source>
        <dbReference type="RefSeq" id="XP_022308115.1"/>
    </source>
</evidence>
<name>A0A8B8BXT6_CRAVI</name>
<feature type="domain" description="Tyrosine specific protein phosphatases" evidence="6">
    <location>
        <begin position="210"/>
        <end position="285"/>
    </location>
</feature>
<dbReference type="PANTHER" id="PTHR19134">
    <property type="entry name" value="RECEPTOR-TYPE TYROSINE-PROTEIN PHOSPHATASE"/>
    <property type="match status" value="1"/>
</dbReference>
<organism evidence="7 8">
    <name type="scientific">Crassostrea virginica</name>
    <name type="common">Eastern oyster</name>
    <dbReference type="NCBI Taxonomy" id="6565"/>
    <lineage>
        <taxon>Eukaryota</taxon>
        <taxon>Metazoa</taxon>
        <taxon>Spiralia</taxon>
        <taxon>Lophotrochozoa</taxon>
        <taxon>Mollusca</taxon>
        <taxon>Bivalvia</taxon>
        <taxon>Autobranchia</taxon>
        <taxon>Pteriomorphia</taxon>
        <taxon>Ostreida</taxon>
        <taxon>Ostreoidea</taxon>
        <taxon>Ostreidae</taxon>
        <taxon>Crassostrea</taxon>
    </lineage>
</organism>
<comment type="similarity">
    <text evidence="1">Belongs to the protein-tyrosine phosphatase family.</text>
</comment>
<dbReference type="Proteomes" id="UP000694844">
    <property type="component" value="Chromosome 9"/>
</dbReference>
<evidence type="ECO:0000256" key="3">
    <source>
        <dbReference type="ARBA" id="ARBA00022801"/>
    </source>
</evidence>
<evidence type="ECO:0000313" key="7">
    <source>
        <dbReference type="Proteomes" id="UP000694844"/>
    </source>
</evidence>
<dbReference type="PROSITE" id="PS00383">
    <property type="entry name" value="TYR_PHOSPHATASE_1"/>
    <property type="match status" value="1"/>
</dbReference>
<proteinExistence type="inferred from homology"/>
<feature type="domain" description="Tyrosine specific protein phosphatases" evidence="6">
    <location>
        <begin position="501"/>
        <end position="573"/>
    </location>
</feature>
<evidence type="ECO:0000259" key="5">
    <source>
        <dbReference type="PROSITE" id="PS50055"/>
    </source>
</evidence>
<dbReference type="GO" id="GO:0004725">
    <property type="term" value="F:protein tyrosine phosphatase activity"/>
    <property type="evidence" value="ECO:0007669"/>
    <property type="project" value="InterPro"/>
</dbReference>
<dbReference type="SMART" id="SM00404">
    <property type="entry name" value="PTPc_motif"/>
    <property type="match status" value="2"/>
</dbReference>
<dbReference type="PROSITE" id="PS50055">
    <property type="entry name" value="TYR_PHOSPHATASE_PTP"/>
    <property type="match status" value="2"/>
</dbReference>
<dbReference type="PROSITE" id="PS50056">
    <property type="entry name" value="TYR_PHOSPHATASE_2"/>
    <property type="match status" value="2"/>
</dbReference>
<dbReference type="InterPro" id="IPR000387">
    <property type="entry name" value="Tyr_Pase_dom"/>
</dbReference>
<dbReference type="KEGG" id="cvn:111114118"/>
<protein>
    <recommendedName>
        <fullName evidence="2">protein-tyrosine-phosphatase</fullName>
        <ecNumber evidence="2">3.1.3.48</ecNumber>
    </recommendedName>
</protein>
<feature type="domain" description="Tyrosine-protein phosphatase" evidence="5">
    <location>
        <begin position="41"/>
        <end position="294"/>
    </location>
</feature>
<dbReference type="InterPro" id="IPR000242">
    <property type="entry name" value="PTP_cat"/>
</dbReference>
<feature type="domain" description="Tyrosine-protein phosphatase" evidence="5">
    <location>
        <begin position="324"/>
        <end position="582"/>
    </location>
</feature>
<dbReference type="CDD" id="cd00047">
    <property type="entry name" value="PTPc"/>
    <property type="match status" value="1"/>
</dbReference>
<dbReference type="GeneID" id="111114118"/>
<dbReference type="InterPro" id="IPR050348">
    <property type="entry name" value="Protein-Tyr_Phosphatase"/>
</dbReference>
<dbReference type="PRINTS" id="PR00700">
    <property type="entry name" value="PRTYPHPHTASE"/>
</dbReference>
<keyword evidence="4" id="KW-0904">Protein phosphatase</keyword>
<dbReference type="RefSeq" id="XP_022308115.1">
    <property type="nucleotide sequence ID" value="XM_022452407.1"/>
</dbReference>
<gene>
    <name evidence="8" type="primary">LOC111114118</name>
</gene>
<dbReference type="InterPro" id="IPR016130">
    <property type="entry name" value="Tyr_Pase_AS"/>
</dbReference>
<dbReference type="Pfam" id="PF00102">
    <property type="entry name" value="Y_phosphatase"/>
    <property type="match status" value="2"/>
</dbReference>
<keyword evidence="7" id="KW-1185">Reference proteome</keyword>
<dbReference type="SMART" id="SM00194">
    <property type="entry name" value="PTPc"/>
    <property type="match status" value="2"/>
</dbReference>
<dbReference type="AlphaFoldDB" id="A0A8B8BXT6"/>
<dbReference type="InterPro" id="IPR003595">
    <property type="entry name" value="Tyr_Pase_cat"/>
</dbReference>
<dbReference type="Gene3D" id="3.90.190.10">
    <property type="entry name" value="Protein tyrosine phosphatase superfamily"/>
    <property type="match status" value="2"/>
</dbReference>
<evidence type="ECO:0000256" key="1">
    <source>
        <dbReference type="ARBA" id="ARBA00009580"/>
    </source>
</evidence>
<accession>A0A8B8BXT6</accession>
<sequence length="583" mass="66476">MKSRQSISINTTSNTYVPQKVGISELANLLRYDRISGYTELTKGYQTIHIGENSHIPCTVSRLTENQLKNRSGITLPYDHSRVKLLETTSDYINASNIESEDGVRYIASQGPQENTVADHWTMIWQERISVVVMLTNFLEDDKERCCQYWHPKGKVLAAGSILIHLLHEKAFAFFTVRSIKIEHQETKDCRLLSHFQFTRWTDRQIPYPSDLIQCYRAVKRAQDAQPVSPLLVHCSDGGGRSGTFIALDVLHRTGLTGGKVNVARCLTAMCEQRMNMVENLEQYILLHQTLQESFHQNVNYIRKEWLREAVTVEMMKPPKENRLRKEFCELMSVRPIYEDSMKSAGFAHLDLNLLPSVLPGLFVVDEFRVTLSTEEGLGYYNAVSFPTITDYTGIIAAQYPDDVTATDLIRLLVEQKSPVLVTIHPLIELHSTKLWYPEVSSELQPFKIQRVSSSNITDEIQHAILLIENVRSHECHRIHVLEIMSWTTKSVVPRDAKLLATVIKGVQHIRSQAEYGPITVMSFDGAAGCGVFIAAYNATQQVLVEGAVNLFSVVHDIHVRRPEMMTTMDEYEFCYRLVTRLK</sequence>
<dbReference type="SUPFAM" id="SSF52799">
    <property type="entry name" value="(Phosphotyrosine protein) phosphatases II"/>
    <property type="match status" value="2"/>
</dbReference>